<dbReference type="Pfam" id="PF05930">
    <property type="entry name" value="Phage_AlpA"/>
    <property type="match status" value="1"/>
</dbReference>
<accession>A0AA44F1P2</accession>
<proteinExistence type="predicted"/>
<dbReference type="AlphaFoldDB" id="A0AA44F1P2"/>
<evidence type="ECO:0000313" key="1">
    <source>
        <dbReference type="EMBL" id="NTC27170.1"/>
    </source>
</evidence>
<dbReference type="RefSeq" id="WP_065658098.1">
    <property type="nucleotide sequence ID" value="NZ_CP123838.1"/>
</dbReference>
<dbReference type="Proteomes" id="UP000702952">
    <property type="component" value="Unassembled WGS sequence"/>
</dbReference>
<protein>
    <submittedName>
        <fullName evidence="1">AlpA family phage regulatory protein</fullName>
    </submittedName>
</protein>
<gene>
    <name evidence="1" type="ORF">G6M46_03230</name>
</gene>
<evidence type="ECO:0000313" key="2">
    <source>
        <dbReference type="Proteomes" id="UP000702952"/>
    </source>
</evidence>
<name>A0AA44F1P2_AGRTU</name>
<sequence>MSENAQPRLISAKDAATETTLSAVQLSAMAAAGLFPKPIQISERRHAYVRSEVTAWLDERIASRTTH</sequence>
<comment type="caution">
    <text evidence="1">The sequence shown here is derived from an EMBL/GenBank/DDBJ whole genome shotgun (WGS) entry which is preliminary data.</text>
</comment>
<reference evidence="1" key="1">
    <citation type="journal article" date="2020" name="Science">
        <title>Unexpected conservation and global transmission of agrobacterial virulence plasmids.</title>
        <authorList>
            <person name="Weisberg A.J."/>
            <person name="Davis E.W. 2nd"/>
            <person name="Tabima J."/>
            <person name="Belcher M.S."/>
            <person name="Miller M."/>
            <person name="Kuo C.H."/>
            <person name="Loper J.E."/>
            <person name="Grunwald N.J."/>
            <person name="Putnam M.L."/>
            <person name="Chang J.H."/>
        </authorList>
    </citation>
    <scope>NUCLEOTIDE SEQUENCE</scope>
    <source>
        <strain evidence="1">17-1853-1a</strain>
    </source>
</reference>
<dbReference type="InterPro" id="IPR010260">
    <property type="entry name" value="AlpA"/>
</dbReference>
<organism evidence="1 2">
    <name type="scientific">Agrobacterium tumefaciens</name>
    <dbReference type="NCBI Taxonomy" id="358"/>
    <lineage>
        <taxon>Bacteria</taxon>
        <taxon>Pseudomonadati</taxon>
        <taxon>Pseudomonadota</taxon>
        <taxon>Alphaproteobacteria</taxon>
        <taxon>Hyphomicrobiales</taxon>
        <taxon>Rhizobiaceae</taxon>
        <taxon>Rhizobium/Agrobacterium group</taxon>
        <taxon>Agrobacterium</taxon>
        <taxon>Agrobacterium tumefaciens complex</taxon>
    </lineage>
</organism>
<dbReference type="EMBL" id="JAAMAY010000005">
    <property type="protein sequence ID" value="NTC27170.1"/>
    <property type="molecule type" value="Genomic_DNA"/>
</dbReference>